<accession>X1FNX9</accession>
<protein>
    <recommendedName>
        <fullName evidence="2">HD domain-containing protein</fullName>
    </recommendedName>
</protein>
<name>X1FNX9_9ZZZZ</name>
<comment type="caution">
    <text evidence="1">The sequence shown here is derived from an EMBL/GenBank/DDBJ whole genome shotgun (WGS) entry which is preliminary data.</text>
</comment>
<reference evidence="1" key="1">
    <citation type="journal article" date="2014" name="Front. Microbiol.">
        <title>High frequency of phylogenetically diverse reductive dehalogenase-homologous genes in deep subseafloor sedimentary metagenomes.</title>
        <authorList>
            <person name="Kawai M."/>
            <person name="Futagami T."/>
            <person name="Toyoda A."/>
            <person name="Takaki Y."/>
            <person name="Nishi S."/>
            <person name="Hori S."/>
            <person name="Arai W."/>
            <person name="Tsubouchi T."/>
            <person name="Morono Y."/>
            <person name="Uchiyama I."/>
            <person name="Ito T."/>
            <person name="Fujiyama A."/>
            <person name="Inagaki F."/>
            <person name="Takami H."/>
        </authorList>
    </citation>
    <scope>NUCLEOTIDE SEQUENCE</scope>
    <source>
        <strain evidence="1">Expedition CK06-06</strain>
    </source>
</reference>
<sequence>MHEKTVKRFIGMLHDIEKIESKLLVKQLKLSINMANDYWDKIPLKIWGSLYQKVLEQQSIIQDVILKSKKKKPEKDLECLEILKKPLCLKQKLPSNYNQAA</sequence>
<gene>
    <name evidence="1" type="ORF">S03H2_03752</name>
</gene>
<dbReference type="AlphaFoldDB" id="X1FNX9"/>
<dbReference type="EMBL" id="BARU01001419">
    <property type="protein sequence ID" value="GAH31064.1"/>
    <property type="molecule type" value="Genomic_DNA"/>
</dbReference>
<evidence type="ECO:0000313" key="1">
    <source>
        <dbReference type="EMBL" id="GAH31064.1"/>
    </source>
</evidence>
<organism evidence="1">
    <name type="scientific">marine sediment metagenome</name>
    <dbReference type="NCBI Taxonomy" id="412755"/>
    <lineage>
        <taxon>unclassified sequences</taxon>
        <taxon>metagenomes</taxon>
        <taxon>ecological metagenomes</taxon>
    </lineage>
</organism>
<proteinExistence type="predicted"/>
<evidence type="ECO:0008006" key="2">
    <source>
        <dbReference type="Google" id="ProtNLM"/>
    </source>
</evidence>